<dbReference type="Proteomes" id="UP000485880">
    <property type="component" value="Unassembled WGS sequence"/>
</dbReference>
<evidence type="ECO:0000259" key="1">
    <source>
        <dbReference type="Pfam" id="PF01909"/>
    </source>
</evidence>
<organism evidence="2 3">
    <name type="scientific">Methylocella tundrae</name>
    <dbReference type="NCBI Taxonomy" id="227605"/>
    <lineage>
        <taxon>Bacteria</taxon>
        <taxon>Pseudomonadati</taxon>
        <taxon>Pseudomonadota</taxon>
        <taxon>Alphaproteobacteria</taxon>
        <taxon>Hyphomicrobiales</taxon>
        <taxon>Beijerinckiaceae</taxon>
        <taxon>Methylocella</taxon>
    </lineage>
</organism>
<sequence length="98" mass="11034">MKRAEVIAKLKAVEPQLWAHGVGALYLFGSHARDEAREGSDVDVFVDPAFEDFYNLNHFVGAHEAPERACGHRVNYGTRKGPVKFYRSAIESEAIRIF</sequence>
<keyword evidence="3" id="KW-1185">Reference proteome</keyword>
<protein>
    <submittedName>
        <fullName evidence="2">DNA polymerase, beta domain protein region</fullName>
    </submittedName>
</protein>
<comment type="caution">
    <text evidence="2">The sequence shown here is derived from an EMBL/GenBank/DDBJ whole genome shotgun (WGS) entry which is preliminary data.</text>
</comment>
<proteinExistence type="predicted"/>
<dbReference type="CDD" id="cd05403">
    <property type="entry name" value="NT_KNTase_like"/>
    <property type="match status" value="1"/>
</dbReference>
<dbReference type="GO" id="GO:0016779">
    <property type="term" value="F:nucleotidyltransferase activity"/>
    <property type="evidence" value="ECO:0007669"/>
    <property type="project" value="InterPro"/>
</dbReference>
<evidence type="ECO:0000313" key="2">
    <source>
        <dbReference type="EMBL" id="VTZ52356.1"/>
    </source>
</evidence>
<dbReference type="InterPro" id="IPR002934">
    <property type="entry name" value="Polymerase_NTP_transf_dom"/>
</dbReference>
<evidence type="ECO:0000313" key="3">
    <source>
        <dbReference type="Proteomes" id="UP000485880"/>
    </source>
</evidence>
<dbReference type="EMBL" id="CABFMQ020000142">
    <property type="protein sequence ID" value="VTZ52356.1"/>
    <property type="molecule type" value="Genomic_DNA"/>
</dbReference>
<dbReference type="Pfam" id="PF01909">
    <property type="entry name" value="NTP_transf_2"/>
    <property type="match status" value="1"/>
</dbReference>
<dbReference type="Gene3D" id="3.30.460.10">
    <property type="entry name" value="Beta Polymerase, domain 2"/>
    <property type="match status" value="1"/>
</dbReference>
<dbReference type="AlphaFoldDB" id="A0A8B6MDC2"/>
<dbReference type="SUPFAM" id="SSF81301">
    <property type="entry name" value="Nucleotidyltransferase"/>
    <property type="match status" value="1"/>
</dbReference>
<name>A0A8B6MDC2_METTU</name>
<dbReference type="RefSeq" id="WP_174513957.1">
    <property type="nucleotide sequence ID" value="NZ_CABFMQ020000142.1"/>
</dbReference>
<feature type="domain" description="Polymerase nucleotidyl transferase" evidence="1">
    <location>
        <begin position="16"/>
        <end position="46"/>
    </location>
</feature>
<reference evidence="2 3" key="1">
    <citation type="submission" date="2019-05" db="EMBL/GenBank/DDBJ databases">
        <authorList>
            <person name="Farhan Ul Haque M."/>
        </authorList>
    </citation>
    <scope>NUCLEOTIDE SEQUENCE [LARGE SCALE GENOMIC DNA]</scope>
    <source>
        <strain evidence="2">2</strain>
    </source>
</reference>
<dbReference type="InterPro" id="IPR043519">
    <property type="entry name" value="NT_sf"/>
</dbReference>
<gene>
    <name evidence="2" type="ORF">MPC4_80027</name>
</gene>
<accession>A0A8B6MDC2</accession>